<keyword evidence="3" id="KW-1185">Reference proteome</keyword>
<feature type="region of interest" description="Disordered" evidence="1">
    <location>
        <begin position="198"/>
        <end position="228"/>
    </location>
</feature>
<feature type="region of interest" description="Disordered" evidence="1">
    <location>
        <begin position="1"/>
        <end position="40"/>
    </location>
</feature>
<proteinExistence type="predicted"/>
<name>A0A225VAL6_9STRA</name>
<dbReference type="AlphaFoldDB" id="A0A225VAL6"/>
<sequence>KSQGRQGATKERDTPPKPTVNADPNNQHPLKKEWTKKKTRDMVMKVEGQSTNDTADGGDGKAVFAQLRRYLASGAPNEYIMHSILQVKPLARDRRYKHWMMKEKKKNKDWTEVSLEPTTKWVDEPTVELKEQYNGVQSYWDLQLKEHRQKVSTLLRTWVIIAKLPQKEVETRLRFVHLEESRVSMNEETEMMYKGAVVKGGRRKGSGPTERGANKNSAIVSEADARDH</sequence>
<reference evidence="3" key="1">
    <citation type="submission" date="2017-03" db="EMBL/GenBank/DDBJ databases">
        <title>Phytopthora megakarya and P. palmivora, two closely related causual agents of cacao black pod achieved similar genome size and gene model numbers by different mechanisms.</title>
        <authorList>
            <person name="Ali S."/>
            <person name="Shao J."/>
            <person name="Larry D.J."/>
            <person name="Kronmiller B."/>
            <person name="Shen D."/>
            <person name="Strem M.D."/>
            <person name="Melnick R.L."/>
            <person name="Guiltinan M.J."/>
            <person name="Tyler B.M."/>
            <person name="Meinhardt L.W."/>
            <person name="Bailey B.A."/>
        </authorList>
    </citation>
    <scope>NUCLEOTIDE SEQUENCE [LARGE SCALE GENOMIC DNA]</scope>
    <source>
        <strain evidence="3">zdho120</strain>
    </source>
</reference>
<feature type="non-terminal residue" evidence="2">
    <location>
        <position position="1"/>
    </location>
</feature>
<protein>
    <submittedName>
        <fullName evidence="2">Uncharacterized protein</fullName>
    </submittedName>
</protein>
<evidence type="ECO:0000313" key="2">
    <source>
        <dbReference type="EMBL" id="OWZ01928.1"/>
    </source>
</evidence>
<gene>
    <name evidence="2" type="ORF">PHMEG_00026606</name>
</gene>
<accession>A0A225VAL6</accession>
<dbReference type="OrthoDB" id="129741at2759"/>
<evidence type="ECO:0000313" key="3">
    <source>
        <dbReference type="Proteomes" id="UP000198211"/>
    </source>
</evidence>
<organism evidence="2 3">
    <name type="scientific">Phytophthora megakarya</name>
    <dbReference type="NCBI Taxonomy" id="4795"/>
    <lineage>
        <taxon>Eukaryota</taxon>
        <taxon>Sar</taxon>
        <taxon>Stramenopiles</taxon>
        <taxon>Oomycota</taxon>
        <taxon>Peronosporomycetes</taxon>
        <taxon>Peronosporales</taxon>
        <taxon>Peronosporaceae</taxon>
        <taxon>Phytophthora</taxon>
    </lineage>
</organism>
<comment type="caution">
    <text evidence="2">The sequence shown here is derived from an EMBL/GenBank/DDBJ whole genome shotgun (WGS) entry which is preliminary data.</text>
</comment>
<dbReference type="EMBL" id="NBNE01006519">
    <property type="protein sequence ID" value="OWZ01928.1"/>
    <property type="molecule type" value="Genomic_DNA"/>
</dbReference>
<dbReference type="Proteomes" id="UP000198211">
    <property type="component" value="Unassembled WGS sequence"/>
</dbReference>
<evidence type="ECO:0000256" key="1">
    <source>
        <dbReference type="SAM" id="MobiDB-lite"/>
    </source>
</evidence>